<comment type="similarity">
    <text evidence="3 10">Belongs to the cytochrome P450 family.</text>
</comment>
<dbReference type="GO" id="GO:0005506">
    <property type="term" value="F:iron ion binding"/>
    <property type="evidence" value="ECO:0007669"/>
    <property type="project" value="InterPro"/>
</dbReference>
<dbReference type="GO" id="GO:0016705">
    <property type="term" value="F:oxidoreductase activity, acting on paired donors, with incorporation or reduction of molecular oxygen"/>
    <property type="evidence" value="ECO:0007669"/>
    <property type="project" value="InterPro"/>
</dbReference>
<dbReference type="InterPro" id="IPR036396">
    <property type="entry name" value="Cyt_P450_sf"/>
</dbReference>
<dbReference type="Proteomes" id="UP000663843">
    <property type="component" value="Unassembled WGS sequence"/>
</dbReference>
<dbReference type="PRINTS" id="PR00385">
    <property type="entry name" value="P450"/>
</dbReference>
<evidence type="ECO:0000256" key="7">
    <source>
        <dbReference type="ARBA" id="ARBA00023004"/>
    </source>
</evidence>
<dbReference type="EMBL" id="CAJMWT010007778">
    <property type="protein sequence ID" value="CAE6528137.1"/>
    <property type="molecule type" value="Genomic_DNA"/>
</dbReference>
<evidence type="ECO:0000256" key="4">
    <source>
        <dbReference type="ARBA" id="ARBA00022617"/>
    </source>
</evidence>
<proteinExistence type="inferred from homology"/>
<dbReference type="GO" id="GO:0004497">
    <property type="term" value="F:monooxygenase activity"/>
    <property type="evidence" value="ECO:0007669"/>
    <property type="project" value="UniProtKB-KW"/>
</dbReference>
<organism evidence="11 12">
    <name type="scientific">Rhizoctonia solani</name>
    <dbReference type="NCBI Taxonomy" id="456999"/>
    <lineage>
        <taxon>Eukaryota</taxon>
        <taxon>Fungi</taxon>
        <taxon>Dikarya</taxon>
        <taxon>Basidiomycota</taxon>
        <taxon>Agaricomycotina</taxon>
        <taxon>Agaricomycetes</taxon>
        <taxon>Cantharellales</taxon>
        <taxon>Ceratobasidiaceae</taxon>
        <taxon>Rhizoctonia</taxon>
    </lineage>
</organism>
<comment type="pathway">
    <text evidence="2">Secondary metabolite biosynthesis.</text>
</comment>
<dbReference type="Pfam" id="PF00067">
    <property type="entry name" value="p450"/>
    <property type="match status" value="1"/>
</dbReference>
<dbReference type="InterPro" id="IPR050364">
    <property type="entry name" value="Cytochrome_P450_fung"/>
</dbReference>
<evidence type="ECO:0000256" key="6">
    <source>
        <dbReference type="ARBA" id="ARBA00023002"/>
    </source>
</evidence>
<dbReference type="AlphaFoldDB" id="A0A8H3HPP3"/>
<evidence type="ECO:0000256" key="9">
    <source>
        <dbReference type="PIRSR" id="PIRSR602401-1"/>
    </source>
</evidence>
<feature type="binding site" description="axial binding residue" evidence="9">
    <location>
        <position position="384"/>
    </location>
    <ligand>
        <name>heme</name>
        <dbReference type="ChEBI" id="CHEBI:30413"/>
    </ligand>
    <ligandPart>
        <name>Fe</name>
        <dbReference type="ChEBI" id="CHEBI:18248"/>
    </ligandPart>
</feature>
<keyword evidence="6 10" id="KW-0560">Oxidoreductase</keyword>
<dbReference type="PRINTS" id="PR00463">
    <property type="entry name" value="EP450I"/>
</dbReference>
<dbReference type="PANTHER" id="PTHR46300">
    <property type="entry name" value="P450, PUTATIVE (EUROFUNG)-RELATED-RELATED"/>
    <property type="match status" value="1"/>
</dbReference>
<sequence>MYSLPITTLGSTIALSVLAWATTKFYAYNRLPLRPGPPKKSWLTGNAKDMPQGYPWFKFTEWAKQYGEIVHLRVHTNSIITMSSYEGILELFEKRGALYSQRPRRMMIIIPGDFAKELNMLVGMIIMKIAYGYQVREPDDPFVTVSDEAIASMSTTGVAGRYLVDSYPFLRFLPDWLPGMGFKRKAQEWSRLPYRMIEEPYQWARKQIDSGRAIPSFLSELLESNEVGEEGEDIIKWTVGSMYNAGSHTTASTLSNFILAMLQYPNILRKAQEEMDRVVGTDRLPTMSDRPQLPYLERILLETMRWYPVTPLTVPHRIEQEDTYRGYRIPANSTVFANIYAITRDERIFPDPEKFIPERFEDTQTDIKPLDPREFIFGIGRRICPGNNVADGTIFLVMANLIATMDITKALDENGREIEPEVVRTGGLVSQTLPFKCSITPRSEQAKNLINSAALVDLE</sequence>
<comment type="cofactor">
    <cofactor evidence="1 9">
        <name>heme</name>
        <dbReference type="ChEBI" id="CHEBI:30413"/>
    </cofactor>
</comment>
<reference evidence="11" key="1">
    <citation type="submission" date="2021-01" db="EMBL/GenBank/DDBJ databases">
        <authorList>
            <person name="Kaushik A."/>
        </authorList>
    </citation>
    <scope>NUCLEOTIDE SEQUENCE</scope>
    <source>
        <strain evidence="11">AG2-2IIIB</strain>
    </source>
</reference>
<comment type="caution">
    <text evidence="11">The sequence shown here is derived from an EMBL/GenBank/DDBJ whole genome shotgun (WGS) entry which is preliminary data.</text>
</comment>
<dbReference type="CDD" id="cd11065">
    <property type="entry name" value="CYP64-like"/>
    <property type="match status" value="1"/>
</dbReference>
<dbReference type="SUPFAM" id="SSF48264">
    <property type="entry name" value="Cytochrome P450"/>
    <property type="match status" value="1"/>
</dbReference>
<gene>
    <name evidence="11" type="ORF">RDB_LOCUS175133</name>
</gene>
<name>A0A8H3HPP3_9AGAM</name>
<keyword evidence="4 9" id="KW-0349">Heme</keyword>
<evidence type="ECO:0008006" key="13">
    <source>
        <dbReference type="Google" id="ProtNLM"/>
    </source>
</evidence>
<dbReference type="InterPro" id="IPR017972">
    <property type="entry name" value="Cyt_P450_CS"/>
</dbReference>
<evidence type="ECO:0000256" key="1">
    <source>
        <dbReference type="ARBA" id="ARBA00001971"/>
    </source>
</evidence>
<accession>A0A8H3HPP3</accession>
<keyword evidence="5 9" id="KW-0479">Metal-binding</keyword>
<evidence type="ECO:0000256" key="2">
    <source>
        <dbReference type="ARBA" id="ARBA00005179"/>
    </source>
</evidence>
<keyword evidence="8 10" id="KW-0503">Monooxygenase</keyword>
<dbReference type="PANTHER" id="PTHR46300:SF7">
    <property type="entry name" value="P450, PUTATIVE (EUROFUNG)-RELATED"/>
    <property type="match status" value="1"/>
</dbReference>
<dbReference type="PROSITE" id="PS00086">
    <property type="entry name" value="CYTOCHROME_P450"/>
    <property type="match status" value="1"/>
</dbReference>
<keyword evidence="7 9" id="KW-0408">Iron</keyword>
<dbReference type="Gene3D" id="1.10.630.10">
    <property type="entry name" value="Cytochrome P450"/>
    <property type="match status" value="1"/>
</dbReference>
<evidence type="ECO:0000256" key="8">
    <source>
        <dbReference type="ARBA" id="ARBA00023033"/>
    </source>
</evidence>
<protein>
    <recommendedName>
        <fullName evidence="13">O-methylsterigmatocystin oxidoreductase</fullName>
    </recommendedName>
</protein>
<evidence type="ECO:0000256" key="10">
    <source>
        <dbReference type="RuleBase" id="RU000461"/>
    </source>
</evidence>
<evidence type="ECO:0000256" key="3">
    <source>
        <dbReference type="ARBA" id="ARBA00010617"/>
    </source>
</evidence>
<dbReference type="InterPro" id="IPR001128">
    <property type="entry name" value="Cyt_P450"/>
</dbReference>
<evidence type="ECO:0000256" key="5">
    <source>
        <dbReference type="ARBA" id="ARBA00022723"/>
    </source>
</evidence>
<evidence type="ECO:0000313" key="11">
    <source>
        <dbReference type="EMBL" id="CAE6528137.1"/>
    </source>
</evidence>
<dbReference type="GO" id="GO:0020037">
    <property type="term" value="F:heme binding"/>
    <property type="evidence" value="ECO:0007669"/>
    <property type="project" value="InterPro"/>
</dbReference>
<dbReference type="InterPro" id="IPR002401">
    <property type="entry name" value="Cyt_P450_E_grp-I"/>
</dbReference>
<evidence type="ECO:0000313" key="12">
    <source>
        <dbReference type="Proteomes" id="UP000663843"/>
    </source>
</evidence>